<proteinExistence type="predicted"/>
<reference evidence="3" key="1">
    <citation type="journal article" date="2019" name="Int. J. Syst. Evol. Microbiol.">
        <title>The Global Catalogue of Microorganisms (GCM) 10K type strain sequencing project: providing services to taxonomists for standard genome sequencing and annotation.</title>
        <authorList>
            <consortium name="The Broad Institute Genomics Platform"/>
            <consortium name="The Broad Institute Genome Sequencing Center for Infectious Disease"/>
            <person name="Wu L."/>
            <person name="Ma J."/>
        </authorList>
    </citation>
    <scope>NUCLEOTIDE SEQUENCE [LARGE SCALE GENOMIC DNA]</scope>
    <source>
        <strain evidence="3">JCM 17460</strain>
    </source>
</reference>
<sequence>MYAGYGLLIDSELALPDLAPAPASPGAAIRPDVRPDVRPAIRPDVRPDVRVRVGAVAPPSADAVPLPLGLWVDGERIGIDVPDVGRYVCEHGSQITVEPAPAATPEALRLFLLGSAFGCLLTQRGLLVLHGNAFVVDGACAVVLGHSGAGKSTLAAEMHRRGHLVLSDDVVPVDAAGRALPGWPRIKLWQDALDRLGVPSSGLDRVDGRFAKFHVPLDRPAPGGPAPMPVRWIYVLDRHDGPLRVVPVTGAAAFASLHEHSYRNEILVGDLRRTHLARSADLARTARLARVDRPRGVDSVASSADAILADIASTSTPDAPTGRRAPNREEQQHATSSPARAVDA</sequence>
<evidence type="ECO:0000256" key="1">
    <source>
        <dbReference type="SAM" id="MobiDB-lite"/>
    </source>
</evidence>
<feature type="region of interest" description="Disordered" evidence="1">
    <location>
        <begin position="308"/>
        <end position="344"/>
    </location>
</feature>
<keyword evidence="3" id="KW-1185">Reference proteome</keyword>
<dbReference type="Proteomes" id="UP001500301">
    <property type="component" value="Unassembled WGS sequence"/>
</dbReference>
<evidence type="ECO:0000313" key="3">
    <source>
        <dbReference type="Proteomes" id="UP001500301"/>
    </source>
</evidence>
<organism evidence="2 3">
    <name type="scientific">Nocardioides daeguensis</name>
    <dbReference type="NCBI Taxonomy" id="908359"/>
    <lineage>
        <taxon>Bacteria</taxon>
        <taxon>Bacillati</taxon>
        <taxon>Actinomycetota</taxon>
        <taxon>Actinomycetes</taxon>
        <taxon>Propionibacteriales</taxon>
        <taxon>Nocardioidaceae</taxon>
        <taxon>Nocardioides</taxon>
    </lineage>
</organism>
<protein>
    <recommendedName>
        <fullName evidence="4">HPr kinase/phosphorylase C-terminal domain-containing protein</fullName>
    </recommendedName>
</protein>
<accession>A0ABP6V053</accession>
<name>A0ABP6V053_9ACTN</name>
<dbReference type="EMBL" id="BAABBB010000007">
    <property type="protein sequence ID" value="GAA3526215.1"/>
    <property type="molecule type" value="Genomic_DNA"/>
</dbReference>
<gene>
    <name evidence="2" type="ORF">GCM10022263_13720</name>
</gene>
<comment type="caution">
    <text evidence="2">The sequence shown here is derived from an EMBL/GenBank/DDBJ whole genome shotgun (WGS) entry which is preliminary data.</text>
</comment>
<evidence type="ECO:0008006" key="4">
    <source>
        <dbReference type="Google" id="ProtNLM"/>
    </source>
</evidence>
<dbReference type="RefSeq" id="WP_218233997.1">
    <property type="nucleotide sequence ID" value="NZ_BAABBB010000007.1"/>
</dbReference>
<evidence type="ECO:0000313" key="2">
    <source>
        <dbReference type="EMBL" id="GAA3526215.1"/>
    </source>
</evidence>